<dbReference type="AlphaFoldDB" id="A0A1M6ACW6"/>
<gene>
    <name evidence="2" type="ORF">SAMN02745146_0594</name>
</gene>
<proteinExistence type="predicted"/>
<accession>A0A1M6ACW6</accession>
<evidence type="ECO:0000313" key="2">
    <source>
        <dbReference type="EMBL" id="SHI34332.1"/>
    </source>
</evidence>
<dbReference type="OrthoDB" id="880556at2"/>
<dbReference type="Proteomes" id="UP000184418">
    <property type="component" value="Unassembled WGS sequence"/>
</dbReference>
<evidence type="ECO:0008006" key="4">
    <source>
        <dbReference type="Google" id="ProtNLM"/>
    </source>
</evidence>
<protein>
    <recommendedName>
        <fullName evidence="4">SpoIIAA-like</fullName>
    </recommendedName>
</protein>
<dbReference type="EMBL" id="FQYN01000001">
    <property type="protein sequence ID" value="SHI34332.1"/>
    <property type="molecule type" value="Genomic_DNA"/>
</dbReference>
<sequence length="171" mass="19613">MILRVDSLYFQYDISLRLVRWQWHGSMDLLKFQRAFEGLADFSRQHHISKWLADTSDMPLVGFEEQVWLGEQWLPQFARLGVYKIGLVLPLKQHNALVVEHLMFDEQHYMPSSVQFFSDAAAALDWLTDSAPGIAALEQEWQANYGSDLEKPDQALLSPWPPEPVPLSSAG</sequence>
<name>A0A1M6ACW6_9BACT</name>
<organism evidence="2 3">
    <name type="scientific">Hymenobacter daecheongensis DSM 21074</name>
    <dbReference type="NCBI Taxonomy" id="1121955"/>
    <lineage>
        <taxon>Bacteria</taxon>
        <taxon>Pseudomonadati</taxon>
        <taxon>Bacteroidota</taxon>
        <taxon>Cytophagia</taxon>
        <taxon>Cytophagales</taxon>
        <taxon>Hymenobacteraceae</taxon>
        <taxon>Hymenobacter</taxon>
    </lineage>
</organism>
<reference evidence="2 3" key="1">
    <citation type="submission" date="2016-11" db="EMBL/GenBank/DDBJ databases">
        <authorList>
            <person name="Jaros S."/>
            <person name="Januszkiewicz K."/>
            <person name="Wedrychowicz H."/>
        </authorList>
    </citation>
    <scope>NUCLEOTIDE SEQUENCE [LARGE SCALE GENOMIC DNA]</scope>
    <source>
        <strain evidence="2 3">DSM 21074</strain>
    </source>
</reference>
<feature type="region of interest" description="Disordered" evidence="1">
    <location>
        <begin position="152"/>
        <end position="171"/>
    </location>
</feature>
<evidence type="ECO:0000313" key="3">
    <source>
        <dbReference type="Proteomes" id="UP000184418"/>
    </source>
</evidence>
<dbReference type="RefSeq" id="WP_143163973.1">
    <property type="nucleotide sequence ID" value="NZ_FQYN01000001.1"/>
</dbReference>
<keyword evidence="3" id="KW-1185">Reference proteome</keyword>
<evidence type="ECO:0000256" key="1">
    <source>
        <dbReference type="SAM" id="MobiDB-lite"/>
    </source>
</evidence>